<feature type="transmembrane region" description="Helical" evidence="1">
    <location>
        <begin position="151"/>
        <end position="174"/>
    </location>
</feature>
<keyword evidence="1" id="KW-0472">Membrane</keyword>
<dbReference type="HOGENOM" id="CLU_1027159_0_0_1"/>
<feature type="transmembrane region" description="Helical" evidence="1">
    <location>
        <begin position="117"/>
        <end position="139"/>
    </location>
</feature>
<proteinExistence type="predicted"/>
<dbReference type="Proteomes" id="UP000001997">
    <property type="component" value="Unassembled WGS sequence"/>
</dbReference>
<dbReference type="AlphaFoldDB" id="A5DQ72"/>
<evidence type="ECO:0000256" key="1">
    <source>
        <dbReference type="SAM" id="Phobius"/>
    </source>
</evidence>
<sequence>MAAIAANTEYLSKLSANKIRSITPFQFFGSLHLLSIPYWWAMSFPAFIRTFSPTMEVDYTTHDLCFPSSFIWIHALRHTSSNAIARLSRALSTDLSINHHPRVHWWFRIIPVPTFQMSVLVVKTILRSIGVFLMTIFYANNYLNTLFNYGVYMIFGANTFTYSDFFIGDLLAFWGSQNGRFKAMVEWFYKERILHEPNIHSFKDALVQIVPILFLSKVDFVVASCGASCTGLSTDNDTFVSCQFKNETLIHGISLHLSQAGYSPQASSKLASVTFISVAICAAFFTISILCFAMVNLFRSPVMNGHLLPSMVVSIWKGWSQIA</sequence>
<gene>
    <name evidence="2" type="ORF">PGUG_05423</name>
</gene>
<feature type="transmembrane region" description="Helical" evidence="1">
    <location>
        <begin position="273"/>
        <end position="298"/>
    </location>
</feature>
<name>A5DQ72_PICGU</name>
<dbReference type="RefSeq" id="XP_001482403.2">
    <property type="nucleotide sequence ID" value="XM_001482353.1"/>
</dbReference>
<dbReference type="GeneID" id="5124299"/>
<organism evidence="2 3">
    <name type="scientific">Meyerozyma guilliermondii (strain ATCC 6260 / CBS 566 / DSM 6381 / JCM 1539 / NBRC 10279 / NRRL Y-324)</name>
    <name type="common">Yeast</name>
    <name type="synonym">Candida guilliermondii</name>
    <dbReference type="NCBI Taxonomy" id="294746"/>
    <lineage>
        <taxon>Eukaryota</taxon>
        <taxon>Fungi</taxon>
        <taxon>Dikarya</taxon>
        <taxon>Ascomycota</taxon>
        <taxon>Saccharomycotina</taxon>
        <taxon>Pichiomycetes</taxon>
        <taxon>Debaryomycetaceae</taxon>
        <taxon>Meyerozyma</taxon>
    </lineage>
</organism>
<dbReference type="VEuPathDB" id="FungiDB:PGUG_05423"/>
<keyword evidence="3" id="KW-1185">Reference proteome</keyword>
<dbReference type="InParanoid" id="A5DQ72"/>
<reference evidence="2 3" key="1">
    <citation type="journal article" date="2009" name="Nature">
        <title>Evolution of pathogenicity and sexual reproduction in eight Candida genomes.</title>
        <authorList>
            <person name="Butler G."/>
            <person name="Rasmussen M.D."/>
            <person name="Lin M.F."/>
            <person name="Santos M.A."/>
            <person name="Sakthikumar S."/>
            <person name="Munro C.A."/>
            <person name="Rheinbay E."/>
            <person name="Grabherr M."/>
            <person name="Forche A."/>
            <person name="Reedy J.L."/>
            <person name="Agrafioti I."/>
            <person name="Arnaud M.B."/>
            <person name="Bates S."/>
            <person name="Brown A.J."/>
            <person name="Brunke S."/>
            <person name="Costanzo M.C."/>
            <person name="Fitzpatrick D.A."/>
            <person name="de Groot P.W."/>
            <person name="Harris D."/>
            <person name="Hoyer L.L."/>
            <person name="Hube B."/>
            <person name="Klis F.M."/>
            <person name="Kodira C."/>
            <person name="Lennard N."/>
            <person name="Logue M.E."/>
            <person name="Martin R."/>
            <person name="Neiman A.M."/>
            <person name="Nikolaou E."/>
            <person name="Quail M.A."/>
            <person name="Quinn J."/>
            <person name="Santos M.C."/>
            <person name="Schmitzberger F.F."/>
            <person name="Sherlock G."/>
            <person name="Shah P."/>
            <person name="Silverstein K.A."/>
            <person name="Skrzypek M.S."/>
            <person name="Soll D."/>
            <person name="Staggs R."/>
            <person name="Stansfield I."/>
            <person name="Stumpf M.P."/>
            <person name="Sudbery P.E."/>
            <person name="Srikantha T."/>
            <person name="Zeng Q."/>
            <person name="Berman J."/>
            <person name="Berriman M."/>
            <person name="Heitman J."/>
            <person name="Gow N.A."/>
            <person name="Lorenz M.C."/>
            <person name="Birren B.W."/>
            <person name="Kellis M."/>
            <person name="Cuomo C.A."/>
        </authorList>
    </citation>
    <scope>NUCLEOTIDE SEQUENCE [LARGE SCALE GENOMIC DNA]</scope>
    <source>
        <strain evidence="3">ATCC 6260 / CBS 566 / DSM 6381 / JCM 1539 / NBRC 10279 / NRRL Y-324</strain>
    </source>
</reference>
<protein>
    <submittedName>
        <fullName evidence="2">Uncharacterized protein</fullName>
    </submittedName>
</protein>
<evidence type="ECO:0000313" key="2">
    <source>
        <dbReference type="EMBL" id="EDK41325.2"/>
    </source>
</evidence>
<dbReference type="EMBL" id="CH408161">
    <property type="protein sequence ID" value="EDK41325.2"/>
    <property type="molecule type" value="Genomic_DNA"/>
</dbReference>
<dbReference type="OrthoDB" id="10359044at2759"/>
<keyword evidence="1" id="KW-0812">Transmembrane</keyword>
<keyword evidence="1" id="KW-1133">Transmembrane helix</keyword>
<accession>A5DQ72</accession>
<dbReference type="KEGG" id="pgu:PGUG_05423"/>
<evidence type="ECO:0000313" key="3">
    <source>
        <dbReference type="Proteomes" id="UP000001997"/>
    </source>
</evidence>